<name>A0A4R6JTP1_9ACTN</name>
<dbReference type="Pfam" id="PF02465">
    <property type="entry name" value="FliD_N"/>
    <property type="match status" value="1"/>
</dbReference>
<feature type="coiled-coil region" evidence="5">
    <location>
        <begin position="407"/>
        <end position="459"/>
    </location>
</feature>
<dbReference type="InterPro" id="IPR010809">
    <property type="entry name" value="FliD_C"/>
</dbReference>
<dbReference type="GO" id="GO:0009421">
    <property type="term" value="C:bacterial-type flagellum filament cap"/>
    <property type="evidence" value="ECO:0007669"/>
    <property type="project" value="InterPro"/>
</dbReference>
<gene>
    <name evidence="8" type="ORF">C8E87_3741</name>
</gene>
<evidence type="ECO:0000259" key="6">
    <source>
        <dbReference type="Pfam" id="PF02465"/>
    </source>
</evidence>
<evidence type="ECO:0000259" key="7">
    <source>
        <dbReference type="Pfam" id="PF07195"/>
    </source>
</evidence>
<evidence type="ECO:0000313" key="9">
    <source>
        <dbReference type="Proteomes" id="UP000294901"/>
    </source>
</evidence>
<dbReference type="GO" id="GO:0007155">
    <property type="term" value="P:cell adhesion"/>
    <property type="evidence" value="ECO:0007669"/>
    <property type="project" value="InterPro"/>
</dbReference>
<dbReference type="GO" id="GO:0071973">
    <property type="term" value="P:bacterial-type flagellum-dependent cell motility"/>
    <property type="evidence" value="ECO:0007669"/>
    <property type="project" value="TreeGrafter"/>
</dbReference>
<feature type="domain" description="Flagellar hook-associated protein 2 N-terminal" evidence="6">
    <location>
        <begin position="10"/>
        <end position="107"/>
    </location>
</feature>
<dbReference type="PANTHER" id="PTHR30288:SF0">
    <property type="entry name" value="FLAGELLAR HOOK-ASSOCIATED PROTEIN 2"/>
    <property type="match status" value="1"/>
</dbReference>
<evidence type="ECO:0000256" key="4">
    <source>
        <dbReference type="ARBA" id="ARBA00023143"/>
    </source>
</evidence>
<dbReference type="OrthoDB" id="5241527at2"/>
<protein>
    <recommendedName>
        <fullName evidence="5">Flagellar hook-associated protein 2</fullName>
        <shortName evidence="5">HAP2</shortName>
    </recommendedName>
    <alternativeName>
        <fullName evidence="5">Flagellar cap protein</fullName>
    </alternativeName>
</protein>
<keyword evidence="8" id="KW-0282">Flagellum</keyword>
<comment type="function">
    <text evidence="5">Required for morphogenesis and for the elongation of the flagellar filament by facilitating polymerization of the flagellin monomers at the tip of growing filament. Forms a capping structure, which prevents flagellin subunits (transported through the central channel of the flagellum) from leaking out without polymerization at the distal end.</text>
</comment>
<keyword evidence="5" id="KW-0964">Secreted</keyword>
<keyword evidence="4 5" id="KW-0975">Bacterial flagellum</keyword>
<comment type="caution">
    <text evidence="8">The sequence shown here is derived from an EMBL/GenBank/DDBJ whole genome shotgun (WGS) entry which is preliminary data.</text>
</comment>
<dbReference type="PANTHER" id="PTHR30288">
    <property type="entry name" value="FLAGELLAR CAP/ASSEMBLY PROTEIN FLID"/>
    <property type="match status" value="1"/>
</dbReference>
<evidence type="ECO:0000256" key="1">
    <source>
        <dbReference type="ARBA" id="ARBA00009764"/>
    </source>
</evidence>
<dbReference type="Pfam" id="PF07195">
    <property type="entry name" value="FliD_C"/>
    <property type="match status" value="1"/>
</dbReference>
<evidence type="ECO:0000256" key="3">
    <source>
        <dbReference type="ARBA" id="ARBA00023054"/>
    </source>
</evidence>
<dbReference type="GO" id="GO:0009424">
    <property type="term" value="C:bacterial-type flagellum hook"/>
    <property type="evidence" value="ECO:0007669"/>
    <property type="project" value="UniProtKB-UniRule"/>
</dbReference>
<dbReference type="GO" id="GO:0005576">
    <property type="term" value="C:extracellular region"/>
    <property type="evidence" value="ECO:0007669"/>
    <property type="project" value="UniProtKB-SubCell"/>
</dbReference>
<comment type="similarity">
    <text evidence="1 5">Belongs to the FliD family.</text>
</comment>
<evidence type="ECO:0000256" key="5">
    <source>
        <dbReference type="RuleBase" id="RU362066"/>
    </source>
</evidence>
<dbReference type="RefSeq" id="WP_133874267.1">
    <property type="nucleotide sequence ID" value="NZ_BOMD01000001.1"/>
</dbReference>
<reference evidence="8 9" key="1">
    <citation type="submission" date="2019-03" db="EMBL/GenBank/DDBJ databases">
        <title>Sequencing the genomes of 1000 actinobacteria strains.</title>
        <authorList>
            <person name="Klenk H.-P."/>
        </authorList>
    </citation>
    <scope>NUCLEOTIDE SEQUENCE [LARGE SCALE GENOMIC DNA]</scope>
    <source>
        <strain evidence="8 9">DSM 43805</strain>
    </source>
</reference>
<proteinExistence type="inferred from homology"/>
<accession>A0A4R6JTP1</accession>
<comment type="subunit">
    <text evidence="2 5">Homopentamer.</text>
</comment>
<dbReference type="InterPro" id="IPR003481">
    <property type="entry name" value="FliD_N"/>
</dbReference>
<keyword evidence="3 5" id="KW-0175">Coiled coil</keyword>
<keyword evidence="8" id="KW-0969">Cilium</keyword>
<evidence type="ECO:0000313" key="8">
    <source>
        <dbReference type="EMBL" id="TDO40034.1"/>
    </source>
</evidence>
<keyword evidence="9" id="KW-1185">Reference proteome</keyword>
<organism evidence="8 9">
    <name type="scientific">Paractinoplanes brasiliensis</name>
    <dbReference type="NCBI Taxonomy" id="52695"/>
    <lineage>
        <taxon>Bacteria</taxon>
        <taxon>Bacillati</taxon>
        <taxon>Actinomycetota</taxon>
        <taxon>Actinomycetes</taxon>
        <taxon>Micromonosporales</taxon>
        <taxon>Micromonosporaceae</taxon>
        <taxon>Paractinoplanes</taxon>
    </lineage>
</organism>
<evidence type="ECO:0000256" key="2">
    <source>
        <dbReference type="ARBA" id="ARBA00011255"/>
    </source>
</evidence>
<dbReference type="EMBL" id="SNWR01000001">
    <property type="protein sequence ID" value="TDO40034.1"/>
    <property type="molecule type" value="Genomic_DNA"/>
</dbReference>
<comment type="subcellular location">
    <subcellularLocation>
        <location evidence="5">Secreted</location>
    </subcellularLocation>
    <subcellularLocation>
        <location evidence="5">Bacterial flagellum</location>
    </subcellularLocation>
</comment>
<feature type="domain" description="Flagellar hook-associated protein 2 C-terminal" evidence="7">
    <location>
        <begin position="225"/>
        <end position="457"/>
    </location>
</feature>
<dbReference type="Proteomes" id="UP000294901">
    <property type="component" value="Unassembled WGS sequence"/>
</dbReference>
<dbReference type="InterPro" id="IPR040026">
    <property type="entry name" value="FliD"/>
</dbReference>
<sequence>MSTSVDGLVSGLSTTSMIQQLMQVEAAPQNRLKSKASTAQTTVDAYLSVKSKMTALGSAGDAVGQLSTWRGIKATSSSSAVTATAVTGTNTATGTTVFDVKSLAKSQITTAKVPVSGDIMTGDALTIDVGPLDDADPDKHKSTTLTITDRSAKGVADAINAANLGVKATLITTGGGENILQLSGAKTGAAQAFTITGLDQLSNGAPMANIATATDARLEIGGGEADVNLDGFADGYVITSSTNTFSNLMPGVTLTVSKIEDGVTVGATADIDGIAAKFKALVDAANDALTEIGSQTAYNAATKSASTLTGDFGVRNMAQTILSTISQGVVYPNPDYDPKKKPEDQPGIEPTLSAGSYAQFGISLDQYGKLAFNAEQFKKSYAEDPVRIQTIGTEVGGVFETMAANQSKNLEATITGRKTEIDNLNNQISNWDIRLAARKLALQKTYSDLETALGKLKNQSNWLAGQLSGL</sequence>
<keyword evidence="8" id="KW-0966">Cell projection</keyword>
<dbReference type="AlphaFoldDB" id="A0A4R6JTP1"/>